<proteinExistence type="predicted"/>
<organism evidence="2 3">
    <name type="scientific">Tanacetum coccineum</name>
    <dbReference type="NCBI Taxonomy" id="301880"/>
    <lineage>
        <taxon>Eukaryota</taxon>
        <taxon>Viridiplantae</taxon>
        <taxon>Streptophyta</taxon>
        <taxon>Embryophyta</taxon>
        <taxon>Tracheophyta</taxon>
        <taxon>Spermatophyta</taxon>
        <taxon>Magnoliopsida</taxon>
        <taxon>eudicotyledons</taxon>
        <taxon>Gunneridae</taxon>
        <taxon>Pentapetalae</taxon>
        <taxon>asterids</taxon>
        <taxon>campanulids</taxon>
        <taxon>Asterales</taxon>
        <taxon>Asteraceae</taxon>
        <taxon>Asteroideae</taxon>
        <taxon>Anthemideae</taxon>
        <taxon>Anthemidinae</taxon>
        <taxon>Tanacetum</taxon>
    </lineage>
</organism>
<keyword evidence="3" id="KW-1185">Reference proteome</keyword>
<reference evidence="2" key="2">
    <citation type="submission" date="2022-01" db="EMBL/GenBank/DDBJ databases">
        <authorList>
            <person name="Yamashiro T."/>
            <person name="Shiraishi A."/>
            <person name="Satake H."/>
            <person name="Nakayama K."/>
        </authorList>
    </citation>
    <scope>NUCLEOTIDE SEQUENCE</scope>
</reference>
<comment type="caution">
    <text evidence="2">The sequence shown here is derived from an EMBL/GenBank/DDBJ whole genome shotgun (WGS) entry which is preliminary data.</text>
</comment>
<sequence length="73" mass="7978">MTTMPPANNGSTKTSNPPVVQIQSRNSNPEPNGCHPVVSISNSKASIPSPSRRKMKVRKEKANDQNREIPINL</sequence>
<dbReference type="Proteomes" id="UP001151760">
    <property type="component" value="Unassembled WGS sequence"/>
</dbReference>
<feature type="compositionally biased region" description="Polar residues" evidence="1">
    <location>
        <begin position="39"/>
        <end position="49"/>
    </location>
</feature>
<evidence type="ECO:0000313" key="2">
    <source>
        <dbReference type="EMBL" id="GJT24296.1"/>
    </source>
</evidence>
<name>A0ABQ5CB65_9ASTR</name>
<feature type="region of interest" description="Disordered" evidence="1">
    <location>
        <begin position="1"/>
        <end position="73"/>
    </location>
</feature>
<reference evidence="2" key="1">
    <citation type="journal article" date="2022" name="Int. J. Mol. Sci.">
        <title>Draft Genome of Tanacetum Coccineum: Genomic Comparison of Closely Related Tanacetum-Family Plants.</title>
        <authorList>
            <person name="Yamashiro T."/>
            <person name="Shiraishi A."/>
            <person name="Nakayama K."/>
            <person name="Satake H."/>
        </authorList>
    </citation>
    <scope>NUCLEOTIDE SEQUENCE</scope>
</reference>
<accession>A0ABQ5CB65</accession>
<evidence type="ECO:0000256" key="1">
    <source>
        <dbReference type="SAM" id="MobiDB-lite"/>
    </source>
</evidence>
<dbReference type="EMBL" id="BQNB010014124">
    <property type="protein sequence ID" value="GJT24296.1"/>
    <property type="molecule type" value="Genomic_DNA"/>
</dbReference>
<feature type="compositionally biased region" description="Polar residues" evidence="1">
    <location>
        <begin position="1"/>
        <end position="30"/>
    </location>
</feature>
<evidence type="ECO:0000313" key="3">
    <source>
        <dbReference type="Proteomes" id="UP001151760"/>
    </source>
</evidence>
<protein>
    <submittedName>
        <fullName evidence="2">Uncharacterized protein</fullName>
    </submittedName>
</protein>
<gene>
    <name evidence="2" type="ORF">Tco_0894233</name>
</gene>